<keyword evidence="5" id="KW-1185">Reference proteome</keyword>
<feature type="transmembrane region" description="Helical" evidence="2">
    <location>
        <begin position="985"/>
        <end position="1002"/>
    </location>
</feature>
<keyword evidence="2" id="KW-0472">Membrane</keyword>
<sequence>MWRYLILLLLHSAHALLAAGNATGACTHDALYTSLVSNGIAYCSSVIKDGHCGGGYSTPPAYMTYNQTQISSYCRCILTSSDATTRTLGSGSVTTGDPTATTGDPSSETSDESVASTGTQGSTSASDQSSLSTSGSPAGRPGPGRPSVSSDVGSLTAPTRSTSNTGTAGNETGPVSSTRGSGVVTSGVVETSANWTFTGSRTFNGELSSAPTGNLSTNTSPESPGSASTLTDPSFNTSRTFRANTNAGTRNATSAPTGMDTTPSRVPLTSTFAGWNSSATSDVGSLTAPGSRVTGTAASGTESASGSVSGDTSATEGTAMSVPTGDTSSSISNTVPAANSSSTATNSSPSGTTSSISGSSTRQNSAQSGNTSSPAGNTGPTVKNASPTSSGPVSTTSLAETTAATASNTEFLNSTSSQVGNATATGAPEFPAANFTHVTRTAAFAQETCYSLARGSGDDPTRRALLHNAQLREENATIPVPYIESVHFESGGVDPLYLTVRDEAEDTYFIDISNRNRLSVVDAQGNSMVLDANGIHFSTPNCTYSVCVKINNMLQQLARLAGVDCAATQREKRIDDLEFTQILNLHDQCGNPVDRTLRQYPQLRVGDSACTDTRVDEETGEWEFDCTFPGSLSGATRCELAIKNDVVDFLLTDPFGGSCPDLTTVITTLEATGRDFLNVESFRIALRESGLNETQRTEADAAAVAFDQLWEVLQQILSKSRPEGAGDASALEDYIDVYGTFRDLENDICEDLHEGEIPLNLSLVAGTTRIDAITSFNFAPDSPRPYNITIQDPSETACCPNGAAATDDGDTCAYPREAIVDGTSCICGTTVGGASLAFEYTECDNFQFYEWINWPESNHRTQCFDKFDPTKMFFHDNCNYRNASVPDKPDRGHEKAWEVTNCPLKNSFAAAAVFNVLHFTCTDVVLLVPLVHLVSFLALRLCARDVSRATTPTAKSKLVKGLTSELRPCLCGPEMRLQKRTRPRYWPIVLEHCISLAALIYRRGDGHPLYHSGGGGLFLKQWAVIQLVAEVVGGTIVCRLIVRFELYGMRYDLESGKDRRQQTESVVEETSLLADSLLPYRERPKA</sequence>
<keyword evidence="2" id="KW-1133">Transmembrane helix</keyword>
<feature type="compositionally biased region" description="Low complexity" evidence="1">
    <location>
        <begin position="386"/>
        <end position="402"/>
    </location>
</feature>
<feature type="region of interest" description="Disordered" evidence="1">
    <location>
        <begin position="87"/>
        <end position="184"/>
    </location>
</feature>
<dbReference type="EMBL" id="JAZAVJ010000013">
    <property type="protein sequence ID" value="KAK7422790.1"/>
    <property type="molecule type" value="Genomic_DNA"/>
</dbReference>
<evidence type="ECO:0000256" key="2">
    <source>
        <dbReference type="SAM" id="Phobius"/>
    </source>
</evidence>
<proteinExistence type="predicted"/>
<name>A0ABR1HNJ5_9HYPO</name>
<feature type="region of interest" description="Disordered" evidence="1">
    <location>
        <begin position="198"/>
        <end position="402"/>
    </location>
</feature>
<feature type="chain" id="PRO_5045476476" evidence="3">
    <location>
        <begin position="19"/>
        <end position="1086"/>
    </location>
</feature>
<feature type="compositionally biased region" description="Low complexity" evidence="1">
    <location>
        <begin position="332"/>
        <end position="361"/>
    </location>
</feature>
<feature type="compositionally biased region" description="Low complexity" evidence="1">
    <location>
        <begin position="293"/>
        <end position="310"/>
    </location>
</feature>
<accession>A0ABR1HNJ5</accession>
<feature type="compositionally biased region" description="Low complexity" evidence="1">
    <location>
        <begin position="113"/>
        <end position="154"/>
    </location>
</feature>
<keyword evidence="2" id="KW-0812">Transmembrane</keyword>
<evidence type="ECO:0000256" key="3">
    <source>
        <dbReference type="SAM" id="SignalP"/>
    </source>
</evidence>
<feature type="compositionally biased region" description="Low complexity" evidence="1">
    <location>
        <begin position="172"/>
        <end position="184"/>
    </location>
</feature>
<reference evidence="4 5" key="1">
    <citation type="journal article" date="2025" name="Microbiol. Resour. Announc.">
        <title>Draft genome sequences for Neonectria magnoliae and Neonectria punicea, canker pathogens of Liriodendron tulipifera and Acer saccharum in West Virginia.</title>
        <authorList>
            <person name="Petronek H.M."/>
            <person name="Kasson M.T."/>
            <person name="Metheny A.M."/>
            <person name="Stauder C.M."/>
            <person name="Lovett B."/>
            <person name="Lynch S.C."/>
            <person name="Garnas J.R."/>
            <person name="Kasson L.R."/>
            <person name="Stajich J.E."/>
        </authorList>
    </citation>
    <scope>NUCLEOTIDE SEQUENCE [LARGE SCALE GENOMIC DNA]</scope>
    <source>
        <strain evidence="4 5">NRRL 64653</strain>
    </source>
</reference>
<protein>
    <submittedName>
        <fullName evidence="4">Uncharacterized protein</fullName>
    </submittedName>
</protein>
<evidence type="ECO:0000313" key="5">
    <source>
        <dbReference type="Proteomes" id="UP001498476"/>
    </source>
</evidence>
<dbReference type="PROSITE" id="PS51257">
    <property type="entry name" value="PROKAR_LIPOPROTEIN"/>
    <property type="match status" value="1"/>
</dbReference>
<feature type="compositionally biased region" description="Polar residues" evidence="1">
    <location>
        <begin position="198"/>
        <end position="284"/>
    </location>
</feature>
<comment type="caution">
    <text evidence="4">The sequence shown here is derived from an EMBL/GenBank/DDBJ whole genome shotgun (WGS) entry which is preliminary data.</text>
</comment>
<feature type="signal peptide" evidence="3">
    <location>
        <begin position="1"/>
        <end position="18"/>
    </location>
</feature>
<feature type="compositionally biased region" description="Polar residues" evidence="1">
    <location>
        <begin position="362"/>
        <end position="385"/>
    </location>
</feature>
<evidence type="ECO:0000313" key="4">
    <source>
        <dbReference type="EMBL" id="KAK7422790.1"/>
    </source>
</evidence>
<keyword evidence="3" id="KW-0732">Signal</keyword>
<gene>
    <name evidence="4" type="ORF">QQX98_001351</name>
</gene>
<feature type="transmembrane region" description="Helical" evidence="2">
    <location>
        <begin position="924"/>
        <end position="943"/>
    </location>
</feature>
<feature type="transmembrane region" description="Helical" evidence="2">
    <location>
        <begin position="1022"/>
        <end position="1042"/>
    </location>
</feature>
<feature type="compositionally biased region" description="Low complexity" evidence="1">
    <location>
        <begin position="94"/>
        <end position="105"/>
    </location>
</feature>
<organism evidence="4 5">
    <name type="scientific">Neonectria punicea</name>
    <dbReference type="NCBI Taxonomy" id="979145"/>
    <lineage>
        <taxon>Eukaryota</taxon>
        <taxon>Fungi</taxon>
        <taxon>Dikarya</taxon>
        <taxon>Ascomycota</taxon>
        <taxon>Pezizomycotina</taxon>
        <taxon>Sordariomycetes</taxon>
        <taxon>Hypocreomycetidae</taxon>
        <taxon>Hypocreales</taxon>
        <taxon>Nectriaceae</taxon>
        <taxon>Neonectria</taxon>
    </lineage>
</organism>
<evidence type="ECO:0000256" key="1">
    <source>
        <dbReference type="SAM" id="MobiDB-lite"/>
    </source>
</evidence>
<feature type="compositionally biased region" description="Polar residues" evidence="1">
    <location>
        <begin position="156"/>
        <end position="170"/>
    </location>
</feature>
<dbReference type="Proteomes" id="UP001498476">
    <property type="component" value="Unassembled WGS sequence"/>
</dbReference>